<sequence>MLEDEKITSSRLLFWSEDGTSFVCPNPTEFSKDVLPNYFKHNNWQSFVRQLNMYSFNKVSDLYSTANSDPQAWEFRHPLFRRGEPNLLSSIKRKSTRPSNPEGNNAAATSPNDEDSLVETLGASKKFFTSRQPCSATDMTNCGRLNRPPARSPKKEDRFLVMVLPPSLGLYMKTAG</sequence>
<organism evidence="8 9">
    <name type="scientific">Vanrija albida</name>
    <dbReference type="NCBI Taxonomy" id="181172"/>
    <lineage>
        <taxon>Eukaryota</taxon>
        <taxon>Fungi</taxon>
        <taxon>Dikarya</taxon>
        <taxon>Basidiomycota</taxon>
        <taxon>Agaricomycotina</taxon>
        <taxon>Tremellomycetes</taxon>
        <taxon>Trichosporonales</taxon>
        <taxon>Trichosporonaceae</taxon>
        <taxon>Vanrija</taxon>
    </lineage>
</organism>
<proteinExistence type="inferred from homology"/>
<accession>A0ABR3Q5P9</accession>
<keyword evidence="9" id="KW-1185">Reference proteome</keyword>
<evidence type="ECO:0000256" key="5">
    <source>
        <dbReference type="RuleBase" id="RU004020"/>
    </source>
</evidence>
<feature type="compositionally biased region" description="Polar residues" evidence="6">
    <location>
        <begin position="97"/>
        <end position="111"/>
    </location>
</feature>
<name>A0ABR3Q5P9_9TREE</name>
<evidence type="ECO:0000256" key="4">
    <source>
        <dbReference type="ARBA" id="ARBA00023242"/>
    </source>
</evidence>
<evidence type="ECO:0000259" key="7">
    <source>
        <dbReference type="SMART" id="SM00415"/>
    </source>
</evidence>
<feature type="region of interest" description="Disordered" evidence="6">
    <location>
        <begin position="91"/>
        <end position="115"/>
    </location>
</feature>
<dbReference type="InterPro" id="IPR000232">
    <property type="entry name" value="HSF_DNA-bd"/>
</dbReference>
<comment type="similarity">
    <text evidence="2 5">Belongs to the HSF family.</text>
</comment>
<gene>
    <name evidence="8" type="primary">SFL1</name>
    <name evidence="8" type="ORF">Q8F55_003946</name>
</gene>
<dbReference type="SMART" id="SM00415">
    <property type="entry name" value="HSF"/>
    <property type="match status" value="1"/>
</dbReference>
<reference evidence="8 9" key="1">
    <citation type="submission" date="2023-08" db="EMBL/GenBank/DDBJ databases">
        <title>Annotated Genome Sequence of Vanrija albida AlHP1.</title>
        <authorList>
            <person name="Herzog R."/>
        </authorList>
    </citation>
    <scope>NUCLEOTIDE SEQUENCE [LARGE SCALE GENOMIC DNA]</scope>
    <source>
        <strain evidence="8 9">AlHP1</strain>
    </source>
</reference>
<dbReference type="Gene3D" id="1.10.10.10">
    <property type="entry name" value="Winged helix-like DNA-binding domain superfamily/Winged helix DNA-binding domain"/>
    <property type="match status" value="1"/>
</dbReference>
<evidence type="ECO:0000256" key="2">
    <source>
        <dbReference type="ARBA" id="ARBA00006403"/>
    </source>
</evidence>
<comment type="caution">
    <text evidence="8">The sequence shown here is derived from an EMBL/GenBank/DDBJ whole genome shotgun (WGS) entry which is preliminary data.</text>
</comment>
<evidence type="ECO:0000313" key="8">
    <source>
        <dbReference type="EMBL" id="KAL1409947.1"/>
    </source>
</evidence>
<dbReference type="PANTHER" id="PTHR10015:SF427">
    <property type="entry name" value="HEAT SHOCK FACTOR PROTEIN"/>
    <property type="match status" value="1"/>
</dbReference>
<keyword evidence="4" id="KW-0539">Nucleus</keyword>
<dbReference type="PANTHER" id="PTHR10015">
    <property type="entry name" value="HEAT SHOCK TRANSCRIPTION FACTOR"/>
    <property type="match status" value="1"/>
</dbReference>
<keyword evidence="3" id="KW-0238">DNA-binding</keyword>
<dbReference type="InterPro" id="IPR036390">
    <property type="entry name" value="WH_DNA-bd_sf"/>
</dbReference>
<dbReference type="InterPro" id="IPR036388">
    <property type="entry name" value="WH-like_DNA-bd_sf"/>
</dbReference>
<dbReference type="EMBL" id="JBBXJM010000003">
    <property type="protein sequence ID" value="KAL1409947.1"/>
    <property type="molecule type" value="Genomic_DNA"/>
</dbReference>
<protein>
    <submittedName>
        <fullName evidence="8">Flocculation suppression protein</fullName>
    </submittedName>
</protein>
<dbReference type="Pfam" id="PF00447">
    <property type="entry name" value="HSF_DNA-bind"/>
    <property type="match status" value="1"/>
</dbReference>
<evidence type="ECO:0000256" key="3">
    <source>
        <dbReference type="ARBA" id="ARBA00023125"/>
    </source>
</evidence>
<feature type="region of interest" description="Disordered" evidence="6">
    <location>
        <begin position="138"/>
        <end position="157"/>
    </location>
</feature>
<evidence type="ECO:0000256" key="1">
    <source>
        <dbReference type="ARBA" id="ARBA00004123"/>
    </source>
</evidence>
<dbReference type="SUPFAM" id="SSF46785">
    <property type="entry name" value="Winged helix' DNA-binding domain"/>
    <property type="match status" value="1"/>
</dbReference>
<dbReference type="Proteomes" id="UP001565368">
    <property type="component" value="Unassembled WGS sequence"/>
</dbReference>
<dbReference type="GeneID" id="95984989"/>
<feature type="domain" description="HSF-type DNA-binding" evidence="7">
    <location>
        <begin position="1"/>
        <end position="94"/>
    </location>
</feature>
<dbReference type="PRINTS" id="PR00056">
    <property type="entry name" value="HSFDOMAIN"/>
</dbReference>
<evidence type="ECO:0000256" key="6">
    <source>
        <dbReference type="SAM" id="MobiDB-lite"/>
    </source>
</evidence>
<evidence type="ECO:0000313" key="9">
    <source>
        <dbReference type="Proteomes" id="UP001565368"/>
    </source>
</evidence>
<comment type="subcellular location">
    <subcellularLocation>
        <location evidence="1">Nucleus</location>
    </subcellularLocation>
</comment>
<dbReference type="RefSeq" id="XP_069209891.1">
    <property type="nucleotide sequence ID" value="XM_069352473.1"/>
</dbReference>